<name>A0A1S3R517_SALSA</name>
<dbReference type="KEGG" id="sasa:106600550"/>
<dbReference type="GO" id="GO:0003729">
    <property type="term" value="F:mRNA binding"/>
    <property type="evidence" value="ECO:0007669"/>
    <property type="project" value="TreeGrafter"/>
</dbReference>
<dbReference type="Gene3D" id="1.10.10.10">
    <property type="entry name" value="Winged helix-like DNA-binding domain superfamily/Winged helix DNA-binding domain"/>
    <property type="match status" value="1"/>
</dbReference>
<dbReference type="PRINTS" id="PR00302">
    <property type="entry name" value="LUPUSLA"/>
</dbReference>
<evidence type="ECO:0000256" key="3">
    <source>
        <dbReference type="ARBA" id="ARBA00023242"/>
    </source>
</evidence>
<dbReference type="SUPFAM" id="SSF46785">
    <property type="entry name" value="Winged helix' DNA-binding domain"/>
    <property type="match status" value="1"/>
</dbReference>
<dbReference type="PANTHER" id="PTHR22792">
    <property type="entry name" value="LUPUS LA PROTEIN-RELATED"/>
    <property type="match status" value="1"/>
</dbReference>
<feature type="compositionally biased region" description="Low complexity" evidence="5">
    <location>
        <begin position="260"/>
        <end position="279"/>
    </location>
</feature>
<dbReference type="OMA" id="MCSPTSK"/>
<dbReference type="InterPro" id="IPR002344">
    <property type="entry name" value="Lupus_La"/>
</dbReference>
<dbReference type="Bgee" id="ENSSSAG00000000839">
    <property type="expression patterns" value="Expressed in testis and 1 other cell type or tissue"/>
</dbReference>
<feature type="domain" description="HTH La-type RNA-binding" evidence="6">
    <location>
        <begin position="58"/>
        <end position="149"/>
    </location>
</feature>
<reference evidence="8" key="1">
    <citation type="submission" date="2025-08" db="UniProtKB">
        <authorList>
            <consortium name="RefSeq"/>
        </authorList>
    </citation>
    <scope>IDENTIFICATION</scope>
</reference>
<evidence type="ECO:0000256" key="4">
    <source>
        <dbReference type="PROSITE-ProRule" id="PRU00332"/>
    </source>
</evidence>
<dbReference type="InterPro" id="IPR045180">
    <property type="entry name" value="La_dom_prot"/>
</dbReference>
<dbReference type="AlphaFoldDB" id="A0A1S3R517"/>
<dbReference type="RefSeq" id="XP_014047460.1">
    <property type="nucleotide sequence ID" value="XM_014191985.2"/>
</dbReference>
<dbReference type="GO" id="GO:0006396">
    <property type="term" value="P:RNA processing"/>
    <property type="evidence" value="ECO:0007669"/>
    <property type="project" value="InterPro"/>
</dbReference>
<evidence type="ECO:0000256" key="1">
    <source>
        <dbReference type="ARBA" id="ARBA00004123"/>
    </source>
</evidence>
<feature type="compositionally biased region" description="Basic and acidic residues" evidence="5">
    <location>
        <begin position="281"/>
        <end position="296"/>
    </location>
</feature>
<dbReference type="SMART" id="SM00715">
    <property type="entry name" value="LA"/>
    <property type="match status" value="1"/>
</dbReference>
<dbReference type="GeneID" id="106600550"/>
<dbReference type="PANTHER" id="PTHR22792:SF61">
    <property type="entry name" value="LA RIBONUCLEOPROTEIN DOMAIN FAMILY MEMBER 6"/>
    <property type="match status" value="1"/>
</dbReference>
<keyword evidence="2 4" id="KW-0694">RNA-binding</keyword>
<feature type="region of interest" description="Disordered" evidence="5">
    <location>
        <begin position="372"/>
        <end position="421"/>
    </location>
</feature>
<dbReference type="PaxDb" id="8030-ENSSSAP00000001463"/>
<proteinExistence type="predicted"/>
<evidence type="ECO:0000259" key="6">
    <source>
        <dbReference type="PROSITE" id="PS50961"/>
    </source>
</evidence>
<dbReference type="OrthoDB" id="435402at2759"/>
<feature type="compositionally biased region" description="Polar residues" evidence="5">
    <location>
        <begin position="1"/>
        <end position="16"/>
    </location>
</feature>
<dbReference type="Proteomes" id="UP001652741">
    <property type="component" value="Chromosome ssa03"/>
</dbReference>
<protein>
    <submittedName>
        <fullName evidence="8">La-related protein 6</fullName>
    </submittedName>
</protein>
<evidence type="ECO:0000256" key="5">
    <source>
        <dbReference type="SAM" id="MobiDB-lite"/>
    </source>
</evidence>
<dbReference type="STRING" id="8030.ENSSSAP00000001463"/>
<dbReference type="InterPro" id="IPR006630">
    <property type="entry name" value="La_HTH"/>
</dbReference>
<dbReference type="GO" id="GO:1990904">
    <property type="term" value="C:ribonucleoprotein complex"/>
    <property type="evidence" value="ECO:0007669"/>
    <property type="project" value="InterPro"/>
</dbReference>
<organism evidence="7 8">
    <name type="scientific">Salmo salar</name>
    <name type="common">Atlantic salmon</name>
    <dbReference type="NCBI Taxonomy" id="8030"/>
    <lineage>
        <taxon>Eukaryota</taxon>
        <taxon>Metazoa</taxon>
        <taxon>Chordata</taxon>
        <taxon>Craniata</taxon>
        <taxon>Vertebrata</taxon>
        <taxon>Euteleostomi</taxon>
        <taxon>Actinopterygii</taxon>
        <taxon>Neopterygii</taxon>
        <taxon>Teleostei</taxon>
        <taxon>Protacanthopterygii</taxon>
        <taxon>Salmoniformes</taxon>
        <taxon>Salmonidae</taxon>
        <taxon>Salmoninae</taxon>
        <taxon>Salmo</taxon>
    </lineage>
</organism>
<dbReference type="GO" id="GO:0005634">
    <property type="term" value="C:nucleus"/>
    <property type="evidence" value="ECO:0007669"/>
    <property type="project" value="UniProtKB-SubCell"/>
</dbReference>
<keyword evidence="3" id="KW-0539">Nucleus</keyword>
<dbReference type="InterPro" id="IPR036388">
    <property type="entry name" value="WH-like_DNA-bd_sf"/>
</dbReference>
<dbReference type="InterPro" id="IPR036390">
    <property type="entry name" value="WH_DNA-bd_sf"/>
</dbReference>
<evidence type="ECO:0000313" key="7">
    <source>
        <dbReference type="Proteomes" id="UP001652741"/>
    </source>
</evidence>
<keyword evidence="7" id="KW-1185">Reference proteome</keyword>
<dbReference type="PROSITE" id="PS50961">
    <property type="entry name" value="HTH_LA"/>
    <property type="match status" value="1"/>
</dbReference>
<sequence length="489" mass="53525">MSSAACVSENPRQSPFTPGRYPDIPMSPTALSKGDTLSCQDGLFTKLASQSAESSSVTSGSCDLSRQIMSQLECYLSNEHLAEDGFLLKHVQRNRMGYVSLKLLTSFKKMKELTRDWRITLAAALCSDSLEVNRERTKVRRREPLPDWLLSAPNSKLLLAWNLFGENTGSDITTLSSLDQQVVLEKALKLFSVHAAVASLRILRPGKELPVELRRHARRHAELGRRTCAVVEFETLEGARLAYRALQRGGTEGAVVCVASLGSPGTRSPPSSSSQPTNRPAKKEGEEDPKPDRGPEVTKVSQKNPKVKSRCFTNSSLKDPVLSRCFINNSMKDPELLKSLESDPAPAKATVPTLGSAPARLSCRRIQRRKSLDSPLGLEGHCQTSQRDRLSSSDSHASRVPLVQSKLRGSRSGGVGRSRCSGDHAQEKVACPWVQHQKVAASAALLHPETPGKLRRQTLPLRVVRLPQGPYGTKGFYGGRGRGKLPQQQ</sequence>
<feature type="region of interest" description="Disordered" evidence="5">
    <location>
        <begin position="260"/>
        <end position="312"/>
    </location>
</feature>
<evidence type="ECO:0000256" key="2">
    <source>
        <dbReference type="ARBA" id="ARBA00022884"/>
    </source>
</evidence>
<feature type="region of interest" description="Disordered" evidence="5">
    <location>
        <begin position="470"/>
        <end position="489"/>
    </location>
</feature>
<feature type="region of interest" description="Disordered" evidence="5">
    <location>
        <begin position="1"/>
        <end position="27"/>
    </location>
</feature>
<dbReference type="Pfam" id="PF05383">
    <property type="entry name" value="La"/>
    <property type="match status" value="1"/>
</dbReference>
<comment type="subcellular location">
    <subcellularLocation>
        <location evidence="1">Nucleus</location>
    </subcellularLocation>
</comment>
<accession>A0A1S3R517</accession>
<gene>
    <name evidence="8" type="primary">LOC106600550</name>
</gene>
<evidence type="ECO:0000313" key="8">
    <source>
        <dbReference type="RefSeq" id="XP_014047460.1"/>
    </source>
</evidence>